<evidence type="ECO:0000256" key="3">
    <source>
        <dbReference type="SAM" id="MobiDB-lite"/>
    </source>
</evidence>
<dbReference type="EMBL" id="CAUYUJ010001365">
    <property type="protein sequence ID" value="CAK0795550.1"/>
    <property type="molecule type" value="Genomic_DNA"/>
</dbReference>
<keyword evidence="1" id="KW-0880">Kelch repeat</keyword>
<feature type="region of interest" description="Disordered" evidence="3">
    <location>
        <begin position="254"/>
        <end position="288"/>
    </location>
</feature>
<dbReference type="Proteomes" id="UP001189429">
    <property type="component" value="Unassembled WGS sequence"/>
</dbReference>
<keyword evidence="2" id="KW-0677">Repeat</keyword>
<feature type="compositionally biased region" description="Low complexity" evidence="3">
    <location>
        <begin position="274"/>
        <end position="288"/>
    </location>
</feature>
<evidence type="ECO:0000313" key="4">
    <source>
        <dbReference type="EMBL" id="CAK0795550.1"/>
    </source>
</evidence>
<sequence>MPLGAPPPATEAACLCGAPAVRSASVLVATEQGDLLVFGGEADVHQHRAGRGLGDVWTLRPPSGGWEPHSCPQVRWAGPWKCHATAGEAVPTARSNHAAASCGEHLFVFGGWSSDGRRPLAHPELLHLGTRCWTECATTNAPPPPRGNPSLVYSAPRHLAVVYGGWDLRERLDDVWCLDMESWTWHRAALRGGHGRVDADDDEAPCARTDHAAVLWQEGPQREHMLVFGGSTGEGASDELWSLDCSGGEPAEWRWADKRRGAAAARGRPRGPRTRPASPAPARARGCS</sequence>
<name>A0ABN9PQZ8_9DINO</name>
<reference evidence="4" key="1">
    <citation type="submission" date="2023-10" db="EMBL/GenBank/DDBJ databases">
        <authorList>
            <person name="Chen Y."/>
            <person name="Shah S."/>
            <person name="Dougan E. K."/>
            <person name="Thang M."/>
            <person name="Chan C."/>
        </authorList>
    </citation>
    <scope>NUCLEOTIDE SEQUENCE [LARGE SCALE GENOMIC DNA]</scope>
</reference>
<protein>
    <submittedName>
        <fullName evidence="4">Uncharacterized protein</fullName>
    </submittedName>
</protein>
<dbReference type="SUPFAM" id="SSF117281">
    <property type="entry name" value="Kelch motif"/>
    <property type="match status" value="1"/>
</dbReference>
<evidence type="ECO:0000256" key="2">
    <source>
        <dbReference type="ARBA" id="ARBA00022737"/>
    </source>
</evidence>
<dbReference type="Gene3D" id="2.120.10.80">
    <property type="entry name" value="Kelch-type beta propeller"/>
    <property type="match status" value="1"/>
</dbReference>
<proteinExistence type="predicted"/>
<dbReference type="PANTHER" id="PTHR46093">
    <property type="entry name" value="ACYL-COA-BINDING DOMAIN-CONTAINING PROTEIN 5"/>
    <property type="match status" value="1"/>
</dbReference>
<dbReference type="PANTHER" id="PTHR46093:SF3">
    <property type="entry name" value="ACYL-COA-BINDING DOMAIN-CONTAINING PROTEIN 4"/>
    <property type="match status" value="1"/>
</dbReference>
<organism evidence="4 5">
    <name type="scientific">Prorocentrum cordatum</name>
    <dbReference type="NCBI Taxonomy" id="2364126"/>
    <lineage>
        <taxon>Eukaryota</taxon>
        <taxon>Sar</taxon>
        <taxon>Alveolata</taxon>
        <taxon>Dinophyceae</taxon>
        <taxon>Prorocentrales</taxon>
        <taxon>Prorocentraceae</taxon>
        <taxon>Prorocentrum</taxon>
    </lineage>
</organism>
<gene>
    <name evidence="4" type="ORF">PCOR1329_LOCUS5201</name>
</gene>
<keyword evidence="5" id="KW-1185">Reference proteome</keyword>
<dbReference type="Pfam" id="PF24681">
    <property type="entry name" value="Kelch_KLHDC2_KLHL20_DRC7"/>
    <property type="match status" value="1"/>
</dbReference>
<evidence type="ECO:0000256" key="1">
    <source>
        <dbReference type="ARBA" id="ARBA00022441"/>
    </source>
</evidence>
<dbReference type="InterPro" id="IPR015915">
    <property type="entry name" value="Kelch-typ_b-propeller"/>
</dbReference>
<accession>A0ABN9PQZ8</accession>
<comment type="caution">
    <text evidence="4">The sequence shown here is derived from an EMBL/GenBank/DDBJ whole genome shotgun (WGS) entry which is preliminary data.</text>
</comment>
<evidence type="ECO:0000313" key="5">
    <source>
        <dbReference type="Proteomes" id="UP001189429"/>
    </source>
</evidence>